<feature type="transmembrane region" description="Helical" evidence="7">
    <location>
        <begin position="1134"/>
        <end position="1155"/>
    </location>
</feature>
<gene>
    <name evidence="9" type="ORF">ETB97_004903</name>
</gene>
<evidence type="ECO:0000313" key="9">
    <source>
        <dbReference type="EMBL" id="KAF5858060.1"/>
    </source>
</evidence>
<feature type="compositionally biased region" description="Acidic residues" evidence="6">
    <location>
        <begin position="12"/>
        <end position="27"/>
    </location>
</feature>
<evidence type="ECO:0000259" key="8">
    <source>
        <dbReference type="Pfam" id="PF06985"/>
    </source>
</evidence>
<evidence type="ECO:0000256" key="6">
    <source>
        <dbReference type="SAM" id="MobiDB-lite"/>
    </source>
</evidence>
<dbReference type="InterPro" id="IPR010730">
    <property type="entry name" value="HET"/>
</dbReference>
<dbReference type="PANTHER" id="PTHR31162">
    <property type="entry name" value="MALIC ACID TRANSPORT PROTEIN-RELATED"/>
    <property type="match status" value="1"/>
</dbReference>
<feature type="transmembrane region" description="Helical" evidence="7">
    <location>
        <begin position="1161"/>
        <end position="1184"/>
    </location>
</feature>
<protein>
    <recommendedName>
        <fullName evidence="8">Heterokaryon incompatibility domain-containing protein</fullName>
    </recommendedName>
</protein>
<feature type="repeat" description="ANK" evidence="5">
    <location>
        <begin position="333"/>
        <end position="365"/>
    </location>
</feature>
<comment type="caution">
    <text evidence="9">The sequence shown here is derived from an EMBL/GenBank/DDBJ whole genome shotgun (WGS) entry which is preliminary data.</text>
</comment>
<feature type="repeat" description="ANK" evidence="5">
    <location>
        <begin position="124"/>
        <end position="156"/>
    </location>
</feature>
<dbReference type="EMBL" id="SPNV01000222">
    <property type="protein sequence ID" value="KAF5858060.1"/>
    <property type="molecule type" value="Genomic_DNA"/>
</dbReference>
<evidence type="ECO:0000256" key="5">
    <source>
        <dbReference type="PROSITE-ProRule" id="PRU00023"/>
    </source>
</evidence>
<accession>A0A8H6E4I0</accession>
<feature type="repeat" description="ANK" evidence="5">
    <location>
        <begin position="366"/>
        <end position="398"/>
    </location>
</feature>
<dbReference type="InterPro" id="IPR004695">
    <property type="entry name" value="SLAC1/Mae1/Ssu1/TehA"/>
</dbReference>
<feature type="repeat" description="ANK" evidence="5">
    <location>
        <begin position="190"/>
        <end position="223"/>
    </location>
</feature>
<dbReference type="PRINTS" id="PR01415">
    <property type="entry name" value="ANKYRIN"/>
</dbReference>
<feature type="transmembrane region" description="Helical" evidence="7">
    <location>
        <begin position="1205"/>
        <end position="1227"/>
    </location>
</feature>
<keyword evidence="5" id="KW-0040">ANK repeat</keyword>
<keyword evidence="3 7" id="KW-1133">Transmembrane helix</keyword>
<reference evidence="9 10" key="1">
    <citation type="submission" date="2019-04" db="EMBL/GenBank/DDBJ databases">
        <title>Aspergillus burnettii sp. nov., novel species from soil in southeast Queensland.</title>
        <authorList>
            <person name="Gilchrist C.L.M."/>
            <person name="Pitt J.I."/>
            <person name="Lange L."/>
            <person name="Lacey H.J."/>
            <person name="Vuong D."/>
            <person name="Midgley D.J."/>
            <person name="Greenfield P."/>
            <person name="Bradbury M."/>
            <person name="Lacey E."/>
            <person name="Busk P.K."/>
            <person name="Pilgaard B."/>
            <person name="Chooi Y.H."/>
            <person name="Piggott A.M."/>
        </authorList>
    </citation>
    <scope>NUCLEOTIDE SEQUENCE [LARGE SCALE GENOMIC DNA]</scope>
    <source>
        <strain evidence="9 10">FRR 5400</strain>
    </source>
</reference>
<evidence type="ECO:0000256" key="4">
    <source>
        <dbReference type="ARBA" id="ARBA00023136"/>
    </source>
</evidence>
<evidence type="ECO:0000256" key="7">
    <source>
        <dbReference type="SAM" id="Phobius"/>
    </source>
</evidence>
<dbReference type="Pfam" id="PF06985">
    <property type="entry name" value="HET"/>
    <property type="match status" value="1"/>
</dbReference>
<sequence length="1372" mass="151166">MDHIPYPTFDRYEEDEGDDEMEIESDSESIRESNALYKMDKLLERGVDDNGEQFGIQDALSWAAELNNLNAIRQLVDEGADVTWQKRPGSWTALHYAASGWRRSSAIQILVDRGADVATTAEPYGRTPLHIAALMSTVDHVGILLRNGAEVNARSSLGETALILAAYSGRRETVQLLLNSGADINAKANDGRTALGQACTEEDKPEVVRLLLKAGADVHARDNQGCTSLGLAAKGRASIQVMEQLVAAGASVIAQDDSGRTPLALTALSCRIEHAQYLLRVAPSALVIADKHGQTPLALAATASLSGSRDMVLYLLKQGSSLGNPELEAKDNDGNTLLALSAAGGRDEVIETLLDMRANIKATNNSGKSPLSLAAENGHAKAVELLVEGGGDLESKDKNGNTPLALAAMNGHVTVVELLLDAGANIDLADRNERSVWGLAKAHGQDRVVHLLSEERRKQLLLIQAESVRTSSPPSHLTYIPLPGTRSTRILVLQPGQFHDEIHCSLELINFRSYHSRYEALSYVWGTDSPSEEIRISGQRVFVRRNLFWGLRHLRHRETPRVLWVDAICIDQDNMPERNLQVQNMTAIYSRASCVLIWLGLNNELGPTFSIMQQLNKEMEEIIESGDVQDYVRWNPKIADFLENVYFERAWIYQEVVSASSATIYSGTSETDIKITYSIPWDTLSRYYNFLGERRMGQYDRLGSFTSRVGPLVRGRSAYLISRSTGLDLLSLLESRRDCQSSVPVDKVYAVLGLSTEGQSGRLFADYSLSETEVLTNVARFVIESRKDLRILSAVQHFNPNSDIPSWAPDWRRPWVAPPIIYRTSTRSDPRNIAGTGSFLRRRVQLLDFTNDISYGPIENNQRGFQAAGGKPLSMSFVGKPTELRLKGVHISEIKAVLNLDTDILGCATNPAHISNLLGVRWWSSYFGPNETYLEAICKTMVADLDEENEEGLDVPFPQGSGFDRLIQLARIRSRFQGASTARKLIMTENGYVGLGPASTVPGDEICGIAVLLYNTPHQFSGLETIGKIVYIFNLVLFVLITLCLSVRFLRKSSALKQSFQHPNETHFGGTCLLAFATIIIGAESYGSSSCGPWLQVALRTVFWIYVTISIIEAIFHNWYLYHHGMASRQPFALVRLLPSFPAMLSGTIASVLASKQPQKHALPIIIGGTTLQGFGFLMSLFIYSEYFYRVNKSGLPKPAERPEMFIAVGPWSFTAIALIGMANAAVEQFPSRYIISYADSSSSETITVTTGDIALVVAALAGIFLWAIAFFCLCIATISVLAPCRIFGGPGAPGMSLPYWSMVFPNTGFVIATIRIGQVLQSEAILWLASILTVLQVVVWLMTIYVQPFACRVASKRRPQVWKHLGLAVKY</sequence>
<dbReference type="InterPro" id="IPR038665">
    <property type="entry name" value="Voltage-dep_anion_channel_sf"/>
</dbReference>
<dbReference type="InterPro" id="IPR030185">
    <property type="entry name" value="Mae1"/>
</dbReference>
<feature type="transmembrane region" description="Helical" evidence="7">
    <location>
        <begin position="1254"/>
        <end position="1279"/>
    </location>
</feature>
<feature type="transmembrane region" description="Helical" evidence="7">
    <location>
        <begin position="1066"/>
        <end position="1083"/>
    </location>
</feature>
<dbReference type="Pfam" id="PF12796">
    <property type="entry name" value="Ank_2"/>
    <property type="match status" value="4"/>
</dbReference>
<dbReference type="Pfam" id="PF00023">
    <property type="entry name" value="Ank"/>
    <property type="match status" value="1"/>
</dbReference>
<keyword evidence="10" id="KW-1185">Reference proteome</keyword>
<feature type="repeat" description="ANK" evidence="5">
    <location>
        <begin position="89"/>
        <end position="122"/>
    </location>
</feature>
<dbReference type="CDD" id="cd09317">
    <property type="entry name" value="TDT_Mae1_like"/>
    <property type="match status" value="1"/>
</dbReference>
<dbReference type="GO" id="GO:0016020">
    <property type="term" value="C:membrane"/>
    <property type="evidence" value="ECO:0007669"/>
    <property type="project" value="UniProtKB-SubCell"/>
</dbReference>
<feature type="repeat" description="ANK" evidence="5">
    <location>
        <begin position="399"/>
        <end position="431"/>
    </location>
</feature>
<evidence type="ECO:0000256" key="1">
    <source>
        <dbReference type="ARBA" id="ARBA00004141"/>
    </source>
</evidence>
<evidence type="ECO:0000256" key="2">
    <source>
        <dbReference type="ARBA" id="ARBA00022692"/>
    </source>
</evidence>
<comment type="subcellular location">
    <subcellularLocation>
        <location evidence="1">Membrane</location>
        <topology evidence="1">Multi-pass membrane protein</topology>
    </subcellularLocation>
</comment>
<name>A0A8H6E4I0_PETAA</name>
<feature type="domain" description="Heterokaryon incompatibility" evidence="8">
    <location>
        <begin position="518"/>
        <end position="655"/>
    </location>
</feature>
<feature type="repeat" description="ANK" evidence="5">
    <location>
        <begin position="157"/>
        <end position="189"/>
    </location>
</feature>
<evidence type="ECO:0000256" key="3">
    <source>
        <dbReference type="ARBA" id="ARBA00022989"/>
    </source>
</evidence>
<dbReference type="Proteomes" id="UP000541154">
    <property type="component" value="Unassembled WGS sequence"/>
</dbReference>
<dbReference type="InterPro" id="IPR036770">
    <property type="entry name" value="Ankyrin_rpt-contain_sf"/>
</dbReference>
<dbReference type="GO" id="GO:0015140">
    <property type="term" value="F:malate transmembrane transporter activity"/>
    <property type="evidence" value="ECO:0007669"/>
    <property type="project" value="InterPro"/>
</dbReference>
<dbReference type="Pfam" id="PF03595">
    <property type="entry name" value="SLAC1"/>
    <property type="match status" value="1"/>
</dbReference>
<dbReference type="SUPFAM" id="SSF48403">
    <property type="entry name" value="Ankyrin repeat"/>
    <property type="match status" value="1"/>
</dbReference>
<keyword evidence="2 7" id="KW-0812">Transmembrane</keyword>
<feature type="transmembrane region" description="Helical" evidence="7">
    <location>
        <begin position="1029"/>
        <end position="1050"/>
    </location>
</feature>
<dbReference type="Gene3D" id="1.25.40.20">
    <property type="entry name" value="Ankyrin repeat-containing domain"/>
    <property type="match status" value="5"/>
</dbReference>
<keyword evidence="4 7" id="KW-0472">Membrane</keyword>
<feature type="transmembrane region" description="Helical" evidence="7">
    <location>
        <begin position="1103"/>
        <end position="1122"/>
    </location>
</feature>
<dbReference type="Gene3D" id="1.50.10.150">
    <property type="entry name" value="Voltage-dependent anion channel"/>
    <property type="match status" value="1"/>
</dbReference>
<dbReference type="InterPro" id="IPR002110">
    <property type="entry name" value="Ankyrin_rpt"/>
</dbReference>
<dbReference type="PROSITE" id="PS50088">
    <property type="entry name" value="ANK_REPEAT"/>
    <property type="match status" value="7"/>
</dbReference>
<proteinExistence type="predicted"/>
<evidence type="ECO:0000313" key="10">
    <source>
        <dbReference type="Proteomes" id="UP000541154"/>
    </source>
</evidence>
<feature type="region of interest" description="Disordered" evidence="6">
    <location>
        <begin position="1"/>
        <end position="28"/>
    </location>
</feature>
<organism evidence="9 10">
    <name type="scientific">Petromyces alliaceus</name>
    <name type="common">Aspergillus alliaceus</name>
    <dbReference type="NCBI Taxonomy" id="209559"/>
    <lineage>
        <taxon>Eukaryota</taxon>
        <taxon>Fungi</taxon>
        <taxon>Dikarya</taxon>
        <taxon>Ascomycota</taxon>
        <taxon>Pezizomycotina</taxon>
        <taxon>Eurotiomycetes</taxon>
        <taxon>Eurotiomycetidae</taxon>
        <taxon>Eurotiales</taxon>
        <taxon>Aspergillaceae</taxon>
        <taxon>Aspergillus</taxon>
        <taxon>Aspergillus subgen. Circumdati</taxon>
    </lineage>
</organism>
<dbReference type="PROSITE" id="PS50297">
    <property type="entry name" value="ANK_REP_REGION"/>
    <property type="match status" value="7"/>
</dbReference>
<dbReference type="SMART" id="SM00248">
    <property type="entry name" value="ANK"/>
    <property type="match status" value="11"/>
</dbReference>
<feature type="transmembrane region" description="Helical" evidence="7">
    <location>
        <begin position="1325"/>
        <end position="1347"/>
    </location>
</feature>
<dbReference type="PANTHER" id="PTHR31162:SF1">
    <property type="entry name" value="TRANSPORTER_MALIC ACID TRANSPORT PROTEIN, PUTATIVE (AFU_ORTHOLOGUE AFUA_2G17660)-RELATED"/>
    <property type="match status" value="1"/>
</dbReference>
<feature type="transmembrane region" description="Helical" evidence="7">
    <location>
        <begin position="1300"/>
        <end position="1319"/>
    </location>
</feature>